<feature type="modified residue" description="4-aspartylphosphate" evidence="8">
    <location>
        <position position="52"/>
    </location>
</feature>
<dbReference type="SUPFAM" id="SSF46894">
    <property type="entry name" value="C-terminal effector domain of the bipartite response regulators"/>
    <property type="match status" value="1"/>
</dbReference>
<dbReference type="PANTHER" id="PTHR48111:SF40">
    <property type="entry name" value="PHOSPHATE REGULON TRANSCRIPTIONAL REGULATORY PROTEIN PHOB"/>
    <property type="match status" value="1"/>
</dbReference>
<dbReference type="GO" id="GO:0032993">
    <property type="term" value="C:protein-DNA complex"/>
    <property type="evidence" value="ECO:0007669"/>
    <property type="project" value="TreeGrafter"/>
</dbReference>
<dbReference type="SUPFAM" id="SSF52172">
    <property type="entry name" value="CheY-like"/>
    <property type="match status" value="1"/>
</dbReference>
<dbReference type="Gene3D" id="6.10.250.690">
    <property type="match status" value="1"/>
</dbReference>
<feature type="domain" description="Response regulatory" evidence="10">
    <location>
        <begin position="3"/>
        <end position="116"/>
    </location>
</feature>
<dbReference type="GO" id="GO:0005829">
    <property type="term" value="C:cytosol"/>
    <property type="evidence" value="ECO:0007669"/>
    <property type="project" value="TreeGrafter"/>
</dbReference>
<evidence type="ECO:0000259" key="11">
    <source>
        <dbReference type="PROSITE" id="PS51755"/>
    </source>
</evidence>
<dbReference type="FunFam" id="1.10.10.10:FF:000018">
    <property type="entry name" value="DNA-binding response regulator ResD"/>
    <property type="match status" value="1"/>
</dbReference>
<dbReference type="PROSITE" id="PS51755">
    <property type="entry name" value="OMPR_PHOB"/>
    <property type="match status" value="1"/>
</dbReference>
<proteinExistence type="predicted"/>
<dbReference type="CDD" id="cd00383">
    <property type="entry name" value="trans_reg_C"/>
    <property type="match status" value="1"/>
</dbReference>
<organism evidence="12 13">
    <name type="scientific">Candidatus Ventrousia excrementavium</name>
    <dbReference type="NCBI Taxonomy" id="2840961"/>
    <lineage>
        <taxon>Bacteria</taxon>
        <taxon>Bacillati</taxon>
        <taxon>Bacillota</taxon>
        <taxon>Clostridia</taxon>
        <taxon>Eubacteriales</taxon>
        <taxon>Clostridiaceae</taxon>
        <taxon>Clostridiaceae incertae sedis</taxon>
        <taxon>Candidatus Ventrousia</taxon>
    </lineage>
</organism>
<dbReference type="GO" id="GO:0006355">
    <property type="term" value="P:regulation of DNA-templated transcription"/>
    <property type="evidence" value="ECO:0007669"/>
    <property type="project" value="InterPro"/>
</dbReference>
<dbReference type="InterPro" id="IPR016032">
    <property type="entry name" value="Sig_transdc_resp-reg_C-effctor"/>
</dbReference>
<keyword evidence="6" id="KW-0804">Transcription</keyword>
<dbReference type="FunFam" id="3.40.50.2300:FF:000001">
    <property type="entry name" value="DNA-binding response regulator PhoB"/>
    <property type="match status" value="1"/>
</dbReference>
<dbReference type="InterPro" id="IPR001789">
    <property type="entry name" value="Sig_transdc_resp-reg_receiver"/>
</dbReference>
<evidence type="ECO:0000256" key="7">
    <source>
        <dbReference type="ARBA" id="ARBA00024867"/>
    </source>
</evidence>
<dbReference type="GO" id="GO:0000976">
    <property type="term" value="F:transcription cis-regulatory region binding"/>
    <property type="evidence" value="ECO:0007669"/>
    <property type="project" value="TreeGrafter"/>
</dbReference>
<dbReference type="InterPro" id="IPR011006">
    <property type="entry name" value="CheY-like_superfamily"/>
</dbReference>
<reference evidence="12" key="1">
    <citation type="submission" date="2020-10" db="EMBL/GenBank/DDBJ databases">
        <authorList>
            <person name="Gilroy R."/>
        </authorList>
    </citation>
    <scope>NUCLEOTIDE SEQUENCE</scope>
    <source>
        <strain evidence="12">CHK191-8634</strain>
    </source>
</reference>
<dbReference type="CDD" id="cd17574">
    <property type="entry name" value="REC_OmpR"/>
    <property type="match status" value="1"/>
</dbReference>
<dbReference type="Pfam" id="PF00072">
    <property type="entry name" value="Response_reg"/>
    <property type="match status" value="1"/>
</dbReference>
<name>A0A9D1IW78_9CLOT</name>
<dbReference type="Proteomes" id="UP000824073">
    <property type="component" value="Unassembled WGS sequence"/>
</dbReference>
<dbReference type="InterPro" id="IPR036388">
    <property type="entry name" value="WH-like_DNA-bd_sf"/>
</dbReference>
<gene>
    <name evidence="12" type="ORF">IAB67_02525</name>
</gene>
<evidence type="ECO:0000259" key="10">
    <source>
        <dbReference type="PROSITE" id="PS50110"/>
    </source>
</evidence>
<comment type="caution">
    <text evidence="12">The sequence shown here is derived from an EMBL/GenBank/DDBJ whole genome shotgun (WGS) entry which is preliminary data.</text>
</comment>
<dbReference type="SMART" id="SM00448">
    <property type="entry name" value="REC"/>
    <property type="match status" value="1"/>
</dbReference>
<evidence type="ECO:0000256" key="4">
    <source>
        <dbReference type="ARBA" id="ARBA00023015"/>
    </source>
</evidence>
<reference evidence="12" key="2">
    <citation type="journal article" date="2021" name="PeerJ">
        <title>Extensive microbial diversity within the chicken gut microbiome revealed by metagenomics and culture.</title>
        <authorList>
            <person name="Gilroy R."/>
            <person name="Ravi A."/>
            <person name="Getino M."/>
            <person name="Pursley I."/>
            <person name="Horton D.L."/>
            <person name="Alikhan N.F."/>
            <person name="Baker D."/>
            <person name="Gharbi K."/>
            <person name="Hall N."/>
            <person name="Watson M."/>
            <person name="Adriaenssens E.M."/>
            <person name="Foster-Nyarko E."/>
            <person name="Jarju S."/>
            <person name="Secka A."/>
            <person name="Antonio M."/>
            <person name="Oren A."/>
            <person name="Chaudhuri R.R."/>
            <person name="La Ragione R."/>
            <person name="Hildebrand F."/>
            <person name="Pallen M.J."/>
        </authorList>
    </citation>
    <scope>NUCLEOTIDE SEQUENCE</scope>
    <source>
        <strain evidence="12">CHK191-8634</strain>
    </source>
</reference>
<dbReference type="GO" id="GO:0000156">
    <property type="term" value="F:phosphorelay response regulator activity"/>
    <property type="evidence" value="ECO:0007669"/>
    <property type="project" value="TreeGrafter"/>
</dbReference>
<evidence type="ECO:0000256" key="3">
    <source>
        <dbReference type="ARBA" id="ARBA00023012"/>
    </source>
</evidence>
<dbReference type="Gene3D" id="1.10.10.10">
    <property type="entry name" value="Winged helix-like DNA-binding domain superfamily/Winged helix DNA-binding domain"/>
    <property type="match status" value="1"/>
</dbReference>
<evidence type="ECO:0000313" key="13">
    <source>
        <dbReference type="Proteomes" id="UP000824073"/>
    </source>
</evidence>
<dbReference type="SMART" id="SM00862">
    <property type="entry name" value="Trans_reg_C"/>
    <property type="match status" value="1"/>
</dbReference>
<keyword evidence="3" id="KW-0902">Two-component regulatory system</keyword>
<keyword evidence="2 8" id="KW-0597">Phosphoprotein</keyword>
<dbReference type="Gene3D" id="3.40.50.2300">
    <property type="match status" value="1"/>
</dbReference>
<evidence type="ECO:0000256" key="6">
    <source>
        <dbReference type="ARBA" id="ARBA00023163"/>
    </source>
</evidence>
<accession>A0A9D1IW78</accession>
<comment type="function">
    <text evidence="7">May play the central regulatory role in sporulation. It may be an element of the effector pathway responsible for the activation of sporulation genes in response to nutritional stress. Spo0A may act in concert with spo0H (a sigma factor) to control the expression of some genes that are critical to the sporulation process.</text>
</comment>
<evidence type="ECO:0000313" key="12">
    <source>
        <dbReference type="EMBL" id="HIU43154.1"/>
    </source>
</evidence>
<evidence type="ECO:0000256" key="8">
    <source>
        <dbReference type="PROSITE-ProRule" id="PRU00169"/>
    </source>
</evidence>
<dbReference type="InterPro" id="IPR001867">
    <property type="entry name" value="OmpR/PhoB-type_DNA-bd"/>
</dbReference>
<feature type="DNA-binding region" description="OmpR/PhoB-type" evidence="9">
    <location>
        <begin position="128"/>
        <end position="227"/>
    </location>
</feature>
<dbReference type="Pfam" id="PF00486">
    <property type="entry name" value="Trans_reg_C"/>
    <property type="match status" value="1"/>
</dbReference>
<evidence type="ECO:0000256" key="9">
    <source>
        <dbReference type="PROSITE-ProRule" id="PRU01091"/>
    </source>
</evidence>
<feature type="domain" description="OmpR/PhoB-type" evidence="11">
    <location>
        <begin position="128"/>
        <end position="227"/>
    </location>
</feature>
<dbReference type="AlphaFoldDB" id="A0A9D1IW78"/>
<dbReference type="PROSITE" id="PS50110">
    <property type="entry name" value="RESPONSE_REGULATORY"/>
    <property type="match status" value="1"/>
</dbReference>
<dbReference type="PANTHER" id="PTHR48111">
    <property type="entry name" value="REGULATOR OF RPOS"/>
    <property type="match status" value="1"/>
</dbReference>
<dbReference type="EMBL" id="DVMR01000028">
    <property type="protein sequence ID" value="HIU43154.1"/>
    <property type="molecule type" value="Genomic_DNA"/>
</dbReference>
<evidence type="ECO:0000256" key="2">
    <source>
        <dbReference type="ARBA" id="ARBA00022553"/>
    </source>
</evidence>
<keyword evidence="4" id="KW-0805">Transcription regulation</keyword>
<evidence type="ECO:0000256" key="5">
    <source>
        <dbReference type="ARBA" id="ARBA00023125"/>
    </source>
</evidence>
<protein>
    <recommendedName>
        <fullName evidence="1">Stage 0 sporulation protein A homolog</fullName>
    </recommendedName>
</protein>
<dbReference type="InterPro" id="IPR039420">
    <property type="entry name" value="WalR-like"/>
</dbReference>
<keyword evidence="5 9" id="KW-0238">DNA-binding</keyword>
<evidence type="ECO:0000256" key="1">
    <source>
        <dbReference type="ARBA" id="ARBA00018672"/>
    </source>
</evidence>
<sequence>MPSVLIVEDEKTIVDMLAFNLKRDGFETAAAYDGPTGLDMALSGQYDLVLLDVMLPGMDGFEILRRLREKSDVPVIMVTAREEERDKILGLETGADDYVTKPFSVKELSARVKANMRRTEGTVRADMGDKVSFGPFVVDRGLHTVNKNGTELELTQREYDILTYFLSLPVRVVSREELMEKVWGFDYYGDLRAVDVAMRRLREKLEDDPAEPQFILTKRGQGYYLKR</sequence>